<comment type="caution">
    <text evidence="1">The sequence shown here is derived from an EMBL/GenBank/DDBJ whole genome shotgun (WGS) entry which is preliminary data.</text>
</comment>
<dbReference type="AlphaFoldDB" id="A0A7X2HK87"/>
<accession>A0A7X2HK87</accession>
<dbReference type="RefSeq" id="WP_154205959.1">
    <property type="nucleotide sequence ID" value="NZ_WJYN01000001.1"/>
</dbReference>
<evidence type="ECO:0000313" key="1">
    <source>
        <dbReference type="EMBL" id="MRS98063.1"/>
    </source>
</evidence>
<protein>
    <submittedName>
        <fullName evidence="1">Uncharacterized protein</fullName>
    </submittedName>
</protein>
<organism evidence="1 2">
    <name type="scientific">Ralstonia pickettii</name>
    <name type="common">Burkholderia pickettii</name>
    <dbReference type="NCBI Taxonomy" id="329"/>
    <lineage>
        <taxon>Bacteria</taxon>
        <taxon>Pseudomonadati</taxon>
        <taxon>Pseudomonadota</taxon>
        <taxon>Betaproteobacteria</taxon>
        <taxon>Burkholderiales</taxon>
        <taxon>Burkholderiaceae</taxon>
        <taxon>Ralstonia</taxon>
    </lineage>
</organism>
<name>A0A7X2HK87_RALPI</name>
<proteinExistence type="predicted"/>
<gene>
    <name evidence="1" type="ORF">GJQ57_05260</name>
</gene>
<reference evidence="1 2" key="1">
    <citation type="submission" date="2019-11" db="EMBL/GenBank/DDBJ databases">
        <title>Phenotypic characterization of an OXA-22 and OXA-60 co-producing Ralstonia pickettii clinical strain.</title>
        <authorList>
            <person name="He F."/>
        </authorList>
    </citation>
    <scope>NUCLEOTIDE SEQUENCE [LARGE SCALE GENOMIC DNA]</scope>
    <source>
        <strain evidence="1 2">PSLESD1</strain>
    </source>
</reference>
<sequence>MQQNIVRGKAFTLRWNNGWAEHFKGVVTLQFVSGNNKERIEMYQCEQIRSERDLAQADADRLFSLKTNGFASKQA</sequence>
<evidence type="ECO:0000313" key="2">
    <source>
        <dbReference type="Proteomes" id="UP000441032"/>
    </source>
</evidence>
<dbReference type="EMBL" id="WJYN01000001">
    <property type="protein sequence ID" value="MRS98063.1"/>
    <property type="molecule type" value="Genomic_DNA"/>
</dbReference>
<dbReference type="Proteomes" id="UP000441032">
    <property type="component" value="Unassembled WGS sequence"/>
</dbReference>